<dbReference type="RefSeq" id="WP_386154934.1">
    <property type="nucleotide sequence ID" value="NZ_JBHMBS010000002.1"/>
</dbReference>
<evidence type="ECO:0000313" key="3">
    <source>
        <dbReference type="Proteomes" id="UP001589610"/>
    </source>
</evidence>
<comment type="caution">
    <text evidence="2">The sequence shown here is derived from an EMBL/GenBank/DDBJ whole genome shotgun (WGS) entry which is preliminary data.</text>
</comment>
<sequence>MPTRNNARTAWLVAGGTLTALTVAFTALASWAEITAVRPSFETTLQSRAFTSPRIVVETTTRVNVSVVPGAAKRLGLERALLWTRDRPKVTEEWDGRTLTLDVHCPGGDRPGGPDCQADYILSVPAATDVEASSHRFGTVSVSGIQGDLNLSTAAGDVIVDGTGGALRVRAQMGSVIGTGLRSAGADIETGSGDVDLRFLVPPGDVSAVVKTAGDVTVRVPDGEQYEEGYNVRTNTGSAVVEVRRDPAAPRRITTLTGEGRLSVLPF</sequence>
<proteinExistence type="predicted"/>
<organism evidence="2 3">
    <name type="scientific">Streptosporangium vulgare</name>
    <dbReference type="NCBI Taxonomy" id="46190"/>
    <lineage>
        <taxon>Bacteria</taxon>
        <taxon>Bacillati</taxon>
        <taxon>Actinomycetota</taxon>
        <taxon>Actinomycetes</taxon>
        <taxon>Streptosporangiales</taxon>
        <taxon>Streptosporangiaceae</taxon>
        <taxon>Streptosporangium</taxon>
    </lineage>
</organism>
<evidence type="ECO:0000313" key="2">
    <source>
        <dbReference type="EMBL" id="MFB9675112.1"/>
    </source>
</evidence>
<protein>
    <submittedName>
        <fullName evidence="2">DUF4097 family beta strand repeat-containing protein</fullName>
    </submittedName>
</protein>
<gene>
    <name evidence="2" type="ORF">ACFFRH_06395</name>
</gene>
<dbReference type="Proteomes" id="UP001589610">
    <property type="component" value="Unassembled WGS sequence"/>
</dbReference>
<reference evidence="2 3" key="1">
    <citation type="submission" date="2024-09" db="EMBL/GenBank/DDBJ databases">
        <authorList>
            <person name="Sun Q."/>
            <person name="Mori K."/>
        </authorList>
    </citation>
    <scope>NUCLEOTIDE SEQUENCE [LARGE SCALE GENOMIC DNA]</scope>
    <source>
        <strain evidence="2 3">JCM 3028</strain>
    </source>
</reference>
<accession>A0ABV5T7R3</accession>
<keyword evidence="3" id="KW-1185">Reference proteome</keyword>
<feature type="domain" description="DUF4097" evidence="1">
    <location>
        <begin position="120"/>
        <end position="249"/>
    </location>
</feature>
<dbReference type="EMBL" id="JBHMBS010000002">
    <property type="protein sequence ID" value="MFB9675112.1"/>
    <property type="molecule type" value="Genomic_DNA"/>
</dbReference>
<evidence type="ECO:0000259" key="1">
    <source>
        <dbReference type="Pfam" id="PF13349"/>
    </source>
</evidence>
<dbReference type="InterPro" id="IPR025164">
    <property type="entry name" value="Toastrack_DUF4097"/>
</dbReference>
<dbReference type="Pfam" id="PF13349">
    <property type="entry name" value="DUF4097"/>
    <property type="match status" value="1"/>
</dbReference>
<name>A0ABV5T7R3_9ACTN</name>